<gene>
    <name evidence="1" type="ORF">Tco025E_02291</name>
</gene>
<dbReference type="GeneID" id="40315902"/>
<dbReference type="RefSeq" id="XP_029230668.1">
    <property type="nucleotide sequence ID" value="XM_029369219.1"/>
</dbReference>
<dbReference type="OrthoDB" id="243891at2759"/>
<organism evidence="1 2">
    <name type="scientific">Trypanosoma conorhini</name>
    <dbReference type="NCBI Taxonomy" id="83891"/>
    <lineage>
        <taxon>Eukaryota</taxon>
        <taxon>Discoba</taxon>
        <taxon>Euglenozoa</taxon>
        <taxon>Kinetoplastea</taxon>
        <taxon>Metakinetoplastina</taxon>
        <taxon>Trypanosomatida</taxon>
        <taxon>Trypanosomatidae</taxon>
        <taxon>Trypanosoma</taxon>
    </lineage>
</organism>
<comment type="caution">
    <text evidence="1">The sequence shown here is derived from an EMBL/GenBank/DDBJ whole genome shotgun (WGS) entry which is preliminary data.</text>
</comment>
<protein>
    <submittedName>
        <fullName evidence="1">Uncharacterized protein</fullName>
    </submittedName>
</protein>
<dbReference type="Gene3D" id="1.10.10.820">
    <property type="match status" value="1"/>
</dbReference>
<evidence type="ECO:0000313" key="1">
    <source>
        <dbReference type="EMBL" id="RNF25143.1"/>
    </source>
</evidence>
<keyword evidence="2" id="KW-1185">Reference proteome</keyword>
<reference evidence="1 2" key="1">
    <citation type="journal article" date="2018" name="BMC Genomics">
        <title>Genomic comparison of Trypanosoma conorhini and Trypanosoma rangeli to Trypanosoma cruzi strains of high and low virulence.</title>
        <authorList>
            <person name="Bradwell K.R."/>
            <person name="Koparde V.N."/>
            <person name="Matveyev A.V."/>
            <person name="Serrano M.G."/>
            <person name="Alves J.M."/>
            <person name="Parikh H."/>
            <person name="Huang B."/>
            <person name="Lee V."/>
            <person name="Espinosa-Alvarez O."/>
            <person name="Ortiz P.A."/>
            <person name="Costa-Martins A.G."/>
            <person name="Teixeira M.M."/>
            <person name="Buck G.A."/>
        </authorList>
    </citation>
    <scope>NUCLEOTIDE SEQUENCE [LARGE SCALE GENOMIC DNA]</scope>
    <source>
        <strain evidence="1 2">025E</strain>
    </source>
</reference>
<evidence type="ECO:0000313" key="2">
    <source>
        <dbReference type="Proteomes" id="UP000284403"/>
    </source>
</evidence>
<dbReference type="EMBL" id="MKKU01000089">
    <property type="protein sequence ID" value="RNF25143.1"/>
    <property type="molecule type" value="Genomic_DNA"/>
</dbReference>
<dbReference type="AlphaFoldDB" id="A0A422Q5B1"/>
<dbReference type="SUPFAM" id="SSF52540">
    <property type="entry name" value="P-loop containing nucleoside triphosphate hydrolases"/>
    <property type="match status" value="1"/>
</dbReference>
<sequence length="575" mass="62550">MPFVFYRSVSAGWRVGVAASLDGLHVLVRDGPVEETVSASDIYVPQLSEAEGDAQLLLHMPDHPSIFLQKRNAALMSPTPLVGLPPVVDLLRYRAANDEFLTDIGDNFSLLLGEGGFTGGGTSDCEIALKAALAWKVSHKRQVVVSSGHALPSLSGALLDTCCTLFEATPLQRSMVAAGVRVISAFTSTVGRRHMCYLQAHVCVKEEAAEELQCVCLECNHLFVTGIGGPNDFNFKIFSYILYGLTEQGRERLYINHRQRSFVCQSSIEDAALIARLQEEYVAFTRATEALGLSGATLQAVLRQVAAIVHLTEVEFYADGTPSNLPALKSVASLLELDFEECLSTFSSREVCVTAARLLYRAVVVTLVKKVNAALRFAGKATRPPPSITLLVMPPLPPAGSDSLENIVLATMYEEVLQAFLRTSDHEVVQWQRAGLCAPGKLQELFAPMDNYGLLKLLYGLGGVLSLARSARGEETVKPALASCAKSAHARLNASTLMLTLDHSFGTRQYQFPRATDDAAPLKSVYHADFKTLTHISYRECGCRDARSSARPDADGGWCRATRRCRRVAPREALA</sequence>
<accession>A0A422Q5B1</accession>
<dbReference type="InterPro" id="IPR027417">
    <property type="entry name" value="P-loop_NTPase"/>
</dbReference>
<dbReference type="Proteomes" id="UP000284403">
    <property type="component" value="Unassembled WGS sequence"/>
</dbReference>
<dbReference type="Gene3D" id="1.20.120.720">
    <property type="entry name" value="Myosin VI head, motor domain, U50 subdomain"/>
    <property type="match status" value="1"/>
</dbReference>
<name>A0A422Q5B1_9TRYP</name>
<proteinExistence type="predicted"/>